<dbReference type="InterPro" id="IPR050613">
    <property type="entry name" value="Sec_Metabolite_Reg"/>
</dbReference>
<dbReference type="CDD" id="cd00067">
    <property type="entry name" value="GAL4"/>
    <property type="match status" value="1"/>
</dbReference>
<dbReference type="GO" id="GO:0000981">
    <property type="term" value="F:DNA-binding transcription factor activity, RNA polymerase II-specific"/>
    <property type="evidence" value="ECO:0007669"/>
    <property type="project" value="InterPro"/>
</dbReference>
<dbReference type="Pfam" id="PF04082">
    <property type="entry name" value="Fungal_trans"/>
    <property type="match status" value="1"/>
</dbReference>
<comment type="caution">
    <text evidence="6">The sequence shown here is derived from an EMBL/GenBank/DDBJ whole genome shotgun (WGS) entry which is preliminary data.</text>
</comment>
<dbReference type="SMART" id="SM00066">
    <property type="entry name" value="GAL4"/>
    <property type="match status" value="1"/>
</dbReference>
<dbReference type="PROSITE" id="PS50048">
    <property type="entry name" value="ZN2_CY6_FUNGAL_2"/>
    <property type="match status" value="1"/>
</dbReference>
<dbReference type="Pfam" id="PF00172">
    <property type="entry name" value="Zn_clus"/>
    <property type="match status" value="1"/>
</dbReference>
<dbReference type="GO" id="GO:0005634">
    <property type="term" value="C:nucleus"/>
    <property type="evidence" value="ECO:0007669"/>
    <property type="project" value="UniProtKB-SubCell"/>
</dbReference>
<dbReference type="PROSITE" id="PS00463">
    <property type="entry name" value="ZN2_CY6_FUNGAL_1"/>
    <property type="match status" value="1"/>
</dbReference>
<dbReference type="InterPro" id="IPR036864">
    <property type="entry name" value="Zn2-C6_fun-type_DNA-bd_sf"/>
</dbReference>
<comment type="subcellular location">
    <subcellularLocation>
        <location evidence="1">Nucleus</location>
    </subcellularLocation>
</comment>
<dbReference type="GO" id="GO:0003677">
    <property type="term" value="F:DNA binding"/>
    <property type="evidence" value="ECO:0007669"/>
    <property type="project" value="InterPro"/>
</dbReference>
<sequence>MARNDGGQIVDLQFTPTSQALTGKYRRNGKLQSCEPCRKSKLKCDHVVPACGRCVKRGRDNQCVYHPNPLSRRRQTPTPTSIPTPSTSIISDSPGTPSQSVEPSHPPCTSDGSFPDAQLPPAVEVRGPARRAASAPPRDSRGELVVRGNAGFFGATSYSCIFSEGLGNLEAASAGLEAPQTLDMTVSEERIARGCQVLAFLKDKPMINRFVSRWYEICEGAAGVCLEFIMKEWLMKLGIHHGEVLTSQDPEKIRRLCELIWRNTQTPLVFSRKTTALEWAHLSTGQNLRWEVIGLIAAVVGLCASCLDPSDRFLSYHKVTRYSISKKMREISSTCLSFCRDCEAIDDMFIWLLLEDEWLTSAIKGDRSYATYRASGETNNAVLAMGLHQGVKASDNIPFFLAQLRKRAFMEAYSVEVSMATFLGRPPRLSHRYCKIDPPLDLTDHQLILEGPELDAALAGLDKNGYNLAGRLNRITCMRTYLGLAPRREDILDLALGDYSPEEILQRAEVIQRKSEEHWASLPPFMARTRDSAFDFSKTKPLETLYSSSVRQGSRANELLLQRVLMRRAGASPEKLVGAARDILRDILQITQRHDIASMFRMDFTALLVAHGLRSGAIIAVELLKQEQQQQLSLAHHHHHNHGNPPPLLPRSQTIQDLSVFAARLGAVDPRDGAFGMCDQGRKVITRILDKILTPCPPAATAPSLPPPAFRHPAQAPQYQQHQGGLGQMDLDGPADRGAQEAGLAVPDMAGGGLADFGIAIEAPLSLGHDTDFMQWLENMDWERADTWTGF</sequence>
<protein>
    <recommendedName>
        <fullName evidence="5">Zn(2)-C6 fungal-type domain-containing protein</fullName>
    </recommendedName>
</protein>
<dbReference type="RefSeq" id="XP_060279064.1">
    <property type="nucleotide sequence ID" value="XM_060425001.1"/>
</dbReference>
<dbReference type="Gene3D" id="4.10.240.10">
    <property type="entry name" value="Zn(2)-C6 fungal-type DNA-binding domain"/>
    <property type="match status" value="1"/>
</dbReference>
<evidence type="ECO:0000313" key="6">
    <source>
        <dbReference type="EMBL" id="KAK1762851.1"/>
    </source>
</evidence>
<dbReference type="GO" id="GO:0008270">
    <property type="term" value="F:zinc ion binding"/>
    <property type="evidence" value="ECO:0007669"/>
    <property type="project" value="InterPro"/>
</dbReference>
<evidence type="ECO:0000259" key="5">
    <source>
        <dbReference type="PROSITE" id="PS50048"/>
    </source>
</evidence>
<proteinExistence type="predicted"/>
<dbReference type="AlphaFoldDB" id="A0AAJ0FBT6"/>
<dbReference type="GeneID" id="85308188"/>
<keyword evidence="7" id="KW-1185">Reference proteome</keyword>
<dbReference type="EMBL" id="MU839033">
    <property type="protein sequence ID" value="KAK1762851.1"/>
    <property type="molecule type" value="Genomic_DNA"/>
</dbReference>
<dbReference type="PANTHER" id="PTHR31001">
    <property type="entry name" value="UNCHARACTERIZED TRANSCRIPTIONAL REGULATORY PROTEIN"/>
    <property type="match status" value="1"/>
</dbReference>
<dbReference type="GO" id="GO:0006351">
    <property type="term" value="P:DNA-templated transcription"/>
    <property type="evidence" value="ECO:0007669"/>
    <property type="project" value="InterPro"/>
</dbReference>
<accession>A0AAJ0FBT6</accession>
<evidence type="ECO:0000256" key="3">
    <source>
        <dbReference type="ARBA" id="ARBA00023242"/>
    </source>
</evidence>
<evidence type="ECO:0000313" key="7">
    <source>
        <dbReference type="Proteomes" id="UP001244011"/>
    </source>
</evidence>
<feature type="compositionally biased region" description="Low complexity" evidence="4">
    <location>
        <begin position="76"/>
        <end position="98"/>
    </location>
</feature>
<name>A0AAJ0FBT6_9PEZI</name>
<feature type="region of interest" description="Disordered" evidence="4">
    <location>
        <begin position="64"/>
        <end position="121"/>
    </location>
</feature>
<evidence type="ECO:0000256" key="4">
    <source>
        <dbReference type="SAM" id="MobiDB-lite"/>
    </source>
</evidence>
<feature type="domain" description="Zn(2)-C6 fungal-type" evidence="5">
    <location>
        <begin position="33"/>
        <end position="65"/>
    </location>
</feature>
<reference evidence="6" key="1">
    <citation type="submission" date="2023-06" db="EMBL/GenBank/DDBJ databases">
        <title>Genome-scale phylogeny and comparative genomics of the fungal order Sordariales.</title>
        <authorList>
            <consortium name="Lawrence Berkeley National Laboratory"/>
            <person name="Hensen N."/>
            <person name="Bonometti L."/>
            <person name="Westerberg I."/>
            <person name="Brannstrom I.O."/>
            <person name="Guillou S."/>
            <person name="Cros-Aarteil S."/>
            <person name="Calhoun S."/>
            <person name="Haridas S."/>
            <person name="Kuo A."/>
            <person name="Mondo S."/>
            <person name="Pangilinan J."/>
            <person name="Riley R."/>
            <person name="Labutti K."/>
            <person name="Andreopoulos B."/>
            <person name="Lipzen A."/>
            <person name="Chen C."/>
            <person name="Yanf M."/>
            <person name="Daum C."/>
            <person name="Ng V."/>
            <person name="Clum A."/>
            <person name="Steindorff A."/>
            <person name="Ohm R."/>
            <person name="Martin F."/>
            <person name="Silar P."/>
            <person name="Natvig D."/>
            <person name="Lalanne C."/>
            <person name="Gautier V."/>
            <person name="Ament-Velasquez S.L."/>
            <person name="Kruys A."/>
            <person name="Hutchinson M.I."/>
            <person name="Powell A.J."/>
            <person name="Barry K."/>
            <person name="Miller A.N."/>
            <person name="Grigoriev I.V."/>
            <person name="Debuchy R."/>
            <person name="Gladieux P."/>
            <person name="Thoren M.H."/>
            <person name="Johannesson H."/>
        </authorList>
    </citation>
    <scope>NUCLEOTIDE SEQUENCE</scope>
    <source>
        <strain evidence="6">8032-3</strain>
    </source>
</reference>
<keyword evidence="2" id="KW-0479">Metal-binding</keyword>
<dbReference type="CDD" id="cd12148">
    <property type="entry name" value="fungal_TF_MHR"/>
    <property type="match status" value="1"/>
</dbReference>
<dbReference type="Proteomes" id="UP001244011">
    <property type="component" value="Unassembled WGS sequence"/>
</dbReference>
<dbReference type="PANTHER" id="PTHR31001:SF40">
    <property type="entry name" value="ZN(II)2CYS6 TRANSCRIPTION FACTOR (EUROFUNG)"/>
    <property type="match status" value="1"/>
</dbReference>
<keyword evidence="3" id="KW-0539">Nucleus</keyword>
<dbReference type="SUPFAM" id="SSF57701">
    <property type="entry name" value="Zn2/Cys6 DNA-binding domain"/>
    <property type="match status" value="1"/>
</dbReference>
<evidence type="ECO:0000256" key="1">
    <source>
        <dbReference type="ARBA" id="ARBA00004123"/>
    </source>
</evidence>
<evidence type="ECO:0000256" key="2">
    <source>
        <dbReference type="ARBA" id="ARBA00022723"/>
    </source>
</evidence>
<gene>
    <name evidence="6" type="ORF">QBC33DRAFT_460593</name>
</gene>
<organism evidence="6 7">
    <name type="scientific">Phialemonium atrogriseum</name>
    <dbReference type="NCBI Taxonomy" id="1093897"/>
    <lineage>
        <taxon>Eukaryota</taxon>
        <taxon>Fungi</taxon>
        <taxon>Dikarya</taxon>
        <taxon>Ascomycota</taxon>
        <taxon>Pezizomycotina</taxon>
        <taxon>Sordariomycetes</taxon>
        <taxon>Sordariomycetidae</taxon>
        <taxon>Cephalothecales</taxon>
        <taxon>Cephalothecaceae</taxon>
        <taxon>Phialemonium</taxon>
    </lineage>
</organism>
<dbReference type="InterPro" id="IPR001138">
    <property type="entry name" value="Zn2Cys6_DnaBD"/>
</dbReference>
<dbReference type="InterPro" id="IPR007219">
    <property type="entry name" value="XnlR_reg_dom"/>
</dbReference>